<keyword evidence="2" id="KW-1185">Reference proteome</keyword>
<dbReference type="InterPro" id="IPR020354">
    <property type="entry name" value="Competence_nuclease_inhibitor"/>
</dbReference>
<dbReference type="EMBL" id="CP147407">
    <property type="protein sequence ID" value="WXB98383.1"/>
    <property type="molecule type" value="Genomic_DNA"/>
</dbReference>
<dbReference type="InterPro" id="IPR038691">
    <property type="entry name" value="ComJ_sf"/>
</dbReference>
<protein>
    <submittedName>
        <fullName evidence="1">Competence protein ComJ</fullName>
    </submittedName>
</protein>
<gene>
    <name evidence="1" type="primary">comJ</name>
    <name evidence="1" type="ORF">WCV65_07900</name>
</gene>
<evidence type="ECO:0000313" key="2">
    <source>
        <dbReference type="Proteomes" id="UP001377337"/>
    </source>
</evidence>
<dbReference type="RefSeq" id="WP_338781397.1">
    <property type="nucleotide sequence ID" value="NZ_CP147407.1"/>
</dbReference>
<dbReference type="Gene3D" id="2.60.34.30">
    <property type="entry name" value="Competence, DNA-entry nuclease inhibitor, ComJ"/>
    <property type="match status" value="1"/>
</dbReference>
<dbReference type="Pfam" id="PF11033">
    <property type="entry name" value="ComJ"/>
    <property type="match status" value="1"/>
</dbReference>
<dbReference type="Proteomes" id="UP001377337">
    <property type="component" value="Chromosome"/>
</dbReference>
<sequence length="132" mass="14551">MNVLAQGEILISYHQFTVYQQGMKRPHFDWPESALEKGFAADLSAAAFAAETSSKALIEVRVSPSGKEPECTIVIPFHVKGTGVEVSSVMSEKMTCELSSGDYMLCMNAISLGKHESTDEQKLKYELTFIPK</sequence>
<proteinExistence type="predicted"/>
<accession>A0ABZ2NKM0</accession>
<organism evidence="1 2">
    <name type="scientific">Metabacillus sediminis</name>
    <dbReference type="NCBI Taxonomy" id="3117746"/>
    <lineage>
        <taxon>Bacteria</taxon>
        <taxon>Bacillati</taxon>
        <taxon>Bacillota</taxon>
        <taxon>Bacilli</taxon>
        <taxon>Bacillales</taxon>
        <taxon>Bacillaceae</taxon>
        <taxon>Metabacillus</taxon>
    </lineage>
</organism>
<evidence type="ECO:0000313" key="1">
    <source>
        <dbReference type="EMBL" id="WXB98383.1"/>
    </source>
</evidence>
<name>A0ABZ2NKM0_9BACI</name>
<reference evidence="1 2" key="1">
    <citation type="submission" date="2024-02" db="EMBL/GenBank/DDBJ databases">
        <title>Seven novel Bacillus-like species.</title>
        <authorList>
            <person name="Liu G."/>
        </authorList>
    </citation>
    <scope>NUCLEOTIDE SEQUENCE [LARGE SCALE GENOMIC DNA]</scope>
    <source>
        <strain evidence="1 2">FJAT-52054</strain>
    </source>
</reference>